<keyword evidence="6 9" id="KW-0067">ATP-binding</keyword>
<keyword evidence="14" id="KW-1185">Reference proteome</keyword>
<keyword evidence="4 9" id="KW-0436">Ligase</keyword>
<keyword evidence="9" id="KW-0150">Chloroplast</keyword>
<dbReference type="InterPro" id="IPR027417">
    <property type="entry name" value="P-loop_NTPase"/>
</dbReference>
<keyword evidence="3 9" id="KW-0602">Photosynthesis</keyword>
<dbReference type="KEGG" id="ota:OT_ostta05g04960"/>
<dbReference type="SUPFAM" id="SSF53300">
    <property type="entry name" value="vWA-like"/>
    <property type="match status" value="1"/>
</dbReference>
<dbReference type="EC" id="6.6.1.1" evidence="9"/>
<dbReference type="UniPathway" id="UPA00668"/>
<dbReference type="RefSeq" id="XP_003079609.1">
    <property type="nucleotide sequence ID" value="XM_003079561.1"/>
</dbReference>
<dbReference type="InterPro" id="IPR041628">
    <property type="entry name" value="ChlI/MoxR_AAA_lid"/>
</dbReference>
<comment type="activity regulation">
    <text evidence="9">Redox regulation; active in reducing conditions, inactive in oxidizing conditions.</text>
</comment>
<dbReference type="InParanoid" id="Q018A8"/>
<dbReference type="Gene3D" id="3.40.50.300">
    <property type="entry name" value="P-loop containing nucleotide triphosphate hydrolases"/>
    <property type="match status" value="1"/>
</dbReference>
<dbReference type="STRING" id="70448.Q018A8"/>
<accession>A0A454XVA2</accession>
<comment type="function">
    <text evidence="9">Involved in chlorophyll biosynthesis. Catalyzes the insertion of magnesium ion into protoporphyrin IX to yield Mg-protoporphyrin IX.</text>
</comment>
<feature type="region of interest" description="Disordered" evidence="10">
    <location>
        <begin position="1"/>
        <end position="37"/>
    </location>
</feature>
<evidence type="ECO:0000256" key="7">
    <source>
        <dbReference type="ARBA" id="ARBA00023171"/>
    </source>
</evidence>
<evidence type="ECO:0000259" key="11">
    <source>
        <dbReference type="PROSITE" id="PS50234"/>
    </source>
</evidence>
<dbReference type="GO" id="GO:0009507">
    <property type="term" value="C:chloroplast"/>
    <property type="evidence" value="ECO:0007669"/>
    <property type="project" value="UniProtKB-SubCell"/>
</dbReference>
<evidence type="ECO:0000256" key="6">
    <source>
        <dbReference type="ARBA" id="ARBA00022840"/>
    </source>
</evidence>
<keyword evidence="7 9" id="KW-0149">Chlorophyll biosynthesis</keyword>
<evidence type="ECO:0000256" key="2">
    <source>
        <dbReference type="ARBA" id="ARBA00005799"/>
    </source>
</evidence>
<sequence>MLANTARGASVRRDGVANDRAHARSGSTVTKRARRPVRVARAVTDDQESELEQRMKEVMQMESDSKIEKEESTMRQTFPLAAVIGQEKIKSALLLGGIDPTLGGIAISGRRGTAKSIMARGLHALLPPIECVKSSYCNADPTKPDEWEDGLTEEKLNRDENGNIETIIRDAPFVQLPLGVTEDRLIGTVDIEESMKQGKTVFQPGLLAQAHRGILYVDEINLLDDGVANLLLTVLAEGENVVEREGITLRHPCKPLLIATFNPEEGALREHLLDRIAVTLSADQMLTFEDRVEAVNQAMNFQNAAENSVKSVEEATEGIKTNIVLAREWLKDCTISQEQVEYLVREACRGRIQGHRAELFAVKAAKALAALDGRSKVNADDLKEAVRLVIVPRSDILQDAPPPDEDDDQPPPPPPPPQDNADDEDQDEDQEDENEEEEEEEDDVPDIPEEFIFDAEGVILDKDVTQFAQQTSRQGGRSGRSKSVIFSTDRGRYIKPILPKGKTIRLAVDATLRAAAPYQRARRERDPNAEKKKVYVEKGDMRAKKLARKSGALVIFLVDASGSMALNRMQGAKGAALSILESSYQSRDQVSIVPFRGDEAEVLLPPSRSIAMARNRLDSMACGGGSPLAHGLSVAARVGLNAMSTGDVGRVMIVCLTDGRANISINKSQRDPEYLGPDARKPTNEELEEEVNDMAARVAAAGMSLLVIDTENKFVSSGTAEKLAQAGRGKYYYLPNGTEREIAAATAAAMQDAKTA</sequence>
<organism evidence="12 14">
    <name type="scientific">Ostreococcus tauri</name>
    <name type="common">Marine green alga</name>
    <dbReference type="NCBI Taxonomy" id="70448"/>
    <lineage>
        <taxon>Eukaryota</taxon>
        <taxon>Viridiplantae</taxon>
        <taxon>Chlorophyta</taxon>
        <taxon>Mamiellophyceae</taxon>
        <taxon>Mamiellales</taxon>
        <taxon>Bathycoccaceae</taxon>
        <taxon>Ostreococcus</taxon>
    </lineage>
</organism>
<dbReference type="SMART" id="SM00327">
    <property type="entry name" value="VWA"/>
    <property type="match status" value="1"/>
</dbReference>
<accession>Q018A8</accession>
<dbReference type="GO" id="GO:0015979">
    <property type="term" value="P:photosynthesis"/>
    <property type="evidence" value="ECO:0007669"/>
    <property type="project" value="UniProtKB-UniRule"/>
</dbReference>
<name>Q018A8_OSTTA</name>
<dbReference type="GO" id="GO:0005524">
    <property type="term" value="F:ATP binding"/>
    <property type="evidence" value="ECO:0007669"/>
    <property type="project" value="UniProtKB-UniRule"/>
</dbReference>
<evidence type="ECO:0000313" key="12">
    <source>
        <dbReference type="EMBL" id="CAL54267.1"/>
    </source>
</evidence>
<reference evidence="13" key="3">
    <citation type="submission" date="2017-04" db="EMBL/GenBank/DDBJ databases">
        <title>Population genomics of picophytoplankton unveils novel chromosome hypervariability.</title>
        <authorList>
            <consortium name="DOE Joint Genome Institute"/>
            <person name="Blanc-Mathieu R."/>
            <person name="Krasovec M."/>
            <person name="Hebrard M."/>
            <person name="Yau S."/>
            <person name="Desgranges E."/>
            <person name="Martin J."/>
            <person name="Schackwitz W."/>
            <person name="Kuo A."/>
            <person name="Salin G."/>
            <person name="Donnadieu C."/>
            <person name="Desdevises Y."/>
            <person name="Sanchez-Ferandin S."/>
            <person name="Moreau H."/>
            <person name="Rivals E."/>
            <person name="Grigoriev I.V."/>
            <person name="Grimsley N."/>
            <person name="Eyre-Walker A."/>
            <person name="Piganeau G."/>
        </authorList>
    </citation>
    <scope>NUCLEOTIDE SEQUENCE [LARGE SCALE GENOMIC DNA]</scope>
    <source>
        <strain evidence="13">RCC 1115</strain>
    </source>
</reference>
<dbReference type="EMBL" id="KZ155776">
    <property type="protein sequence ID" value="OUS47719.1"/>
    <property type="molecule type" value="Genomic_DNA"/>
</dbReference>
<dbReference type="PANTHER" id="PTHR43473">
    <property type="entry name" value="MAGNESIUM-CHELATASE SUBUNIT CHLD, CHLOROPLASTIC"/>
    <property type="match status" value="1"/>
</dbReference>
<dbReference type="Pfam" id="PF13519">
    <property type="entry name" value="VWA_2"/>
    <property type="match status" value="1"/>
</dbReference>
<dbReference type="Proteomes" id="UP000009170">
    <property type="component" value="Unassembled WGS sequence"/>
</dbReference>
<dbReference type="FunCoup" id="Q018A8">
    <property type="interactions" value="555"/>
</dbReference>
<dbReference type="Pfam" id="PF01078">
    <property type="entry name" value="Mg_chelatase"/>
    <property type="match status" value="1"/>
</dbReference>
<evidence type="ECO:0000313" key="14">
    <source>
        <dbReference type="Proteomes" id="UP000009170"/>
    </source>
</evidence>
<accession>A0A1Y5IDN5</accession>
<evidence type="ECO:0000256" key="1">
    <source>
        <dbReference type="ARBA" id="ARBA00005173"/>
    </source>
</evidence>
<evidence type="ECO:0000256" key="4">
    <source>
        <dbReference type="ARBA" id="ARBA00022598"/>
    </source>
</evidence>
<dbReference type="GO" id="GO:0016851">
    <property type="term" value="F:magnesium chelatase activity"/>
    <property type="evidence" value="ECO:0007669"/>
    <property type="project" value="UniProtKB-UniRule"/>
</dbReference>
<comment type="pathway">
    <text evidence="1 9">Porphyrin-containing compound metabolism; chlorophyll biosynthesis.</text>
</comment>
<dbReference type="PROSITE" id="PS50234">
    <property type="entry name" value="VWFA"/>
    <property type="match status" value="1"/>
</dbReference>
<evidence type="ECO:0000256" key="10">
    <source>
        <dbReference type="SAM" id="MobiDB-lite"/>
    </source>
</evidence>
<comment type="catalytic activity">
    <reaction evidence="8 9">
        <text>protoporphyrin IX + Mg(2+) + ATP + H2O = Mg-protoporphyrin IX + ADP + phosphate + 3 H(+)</text>
        <dbReference type="Rhea" id="RHEA:13961"/>
        <dbReference type="ChEBI" id="CHEBI:15377"/>
        <dbReference type="ChEBI" id="CHEBI:15378"/>
        <dbReference type="ChEBI" id="CHEBI:18420"/>
        <dbReference type="ChEBI" id="CHEBI:30616"/>
        <dbReference type="ChEBI" id="CHEBI:43474"/>
        <dbReference type="ChEBI" id="CHEBI:57306"/>
        <dbReference type="ChEBI" id="CHEBI:60492"/>
        <dbReference type="ChEBI" id="CHEBI:456216"/>
        <dbReference type="EC" id="6.6.1.1"/>
    </reaction>
</comment>
<dbReference type="InterPro" id="IPR041702">
    <property type="entry name" value="BchD/ChlD_VWA"/>
</dbReference>
<dbReference type="Gene3D" id="1.10.8.80">
    <property type="entry name" value="Magnesium chelatase subunit I, C-Terminal domain"/>
    <property type="match status" value="1"/>
</dbReference>
<feature type="compositionally biased region" description="Basic and acidic residues" evidence="10">
    <location>
        <begin position="11"/>
        <end position="22"/>
    </location>
</feature>
<keyword evidence="9" id="KW-0934">Plastid</keyword>
<dbReference type="OMA" id="YYHLPKA"/>
<comment type="similarity">
    <text evidence="2 9">Belongs to the Mg-chelatase subunits D/I family.</text>
</comment>
<evidence type="ECO:0000256" key="9">
    <source>
        <dbReference type="RuleBase" id="RU362087"/>
    </source>
</evidence>
<feature type="domain" description="VWFA" evidence="11">
    <location>
        <begin position="553"/>
        <end position="750"/>
    </location>
</feature>
<dbReference type="Proteomes" id="UP000195557">
    <property type="component" value="Unassembled WGS sequence"/>
</dbReference>
<dbReference type="PANTHER" id="PTHR43473:SF2">
    <property type="entry name" value="MAGNESIUM-CHELATASE SUBUNIT CHLD, CHLOROPLASTIC"/>
    <property type="match status" value="1"/>
</dbReference>
<dbReference type="GeneID" id="9834408"/>
<feature type="compositionally biased region" description="Acidic residues" evidence="10">
    <location>
        <begin position="420"/>
        <end position="448"/>
    </location>
</feature>
<dbReference type="Gene3D" id="3.40.50.410">
    <property type="entry name" value="von Willebrand factor, type A domain"/>
    <property type="match status" value="1"/>
</dbReference>
<dbReference type="CDD" id="cd01451">
    <property type="entry name" value="vWA_Magnesium_chelatase"/>
    <property type="match status" value="1"/>
</dbReference>
<comment type="subunit">
    <text evidence="9">The magnesium chelatase complex is a heterotrimer consisting of subunits CHLI, CHLD, AND CHLH.</text>
</comment>
<feature type="region of interest" description="Disordered" evidence="10">
    <location>
        <begin position="393"/>
        <end position="448"/>
    </location>
</feature>
<protein>
    <recommendedName>
        <fullName evidence="9">Mg-protoporphyrin IX chelatase</fullName>
        <ecNumber evidence="9">6.6.1.1</ecNumber>
    </recommendedName>
</protein>
<evidence type="ECO:0000256" key="8">
    <source>
        <dbReference type="ARBA" id="ARBA00048693"/>
    </source>
</evidence>
<dbReference type="GO" id="GO:0015995">
    <property type="term" value="P:chlorophyll biosynthetic process"/>
    <property type="evidence" value="ECO:0007669"/>
    <property type="project" value="UniProtKB-UniPathway"/>
</dbReference>
<gene>
    <name evidence="13" type="ORF">BE221DRAFT_69438</name>
    <name evidence="12" type="ORF">OT_ostta05g04960</name>
</gene>
<dbReference type="SUPFAM" id="SSF52540">
    <property type="entry name" value="P-loop containing nucleoside triphosphate hydrolases"/>
    <property type="match status" value="1"/>
</dbReference>
<dbReference type="InterPro" id="IPR000523">
    <property type="entry name" value="Mg_chelatse_chII-like_cat_dom"/>
</dbReference>
<dbReference type="InterPro" id="IPR011776">
    <property type="entry name" value="Mg_chelatase_ATPase-dsu"/>
</dbReference>
<keyword evidence="5 9" id="KW-0547">Nucleotide-binding</keyword>
<evidence type="ECO:0000256" key="5">
    <source>
        <dbReference type="ARBA" id="ARBA00022741"/>
    </source>
</evidence>
<dbReference type="SMART" id="SM00382">
    <property type="entry name" value="AAA"/>
    <property type="match status" value="1"/>
</dbReference>
<dbReference type="NCBIfam" id="TIGR02031">
    <property type="entry name" value="BchD-ChlD"/>
    <property type="match status" value="1"/>
</dbReference>
<evidence type="ECO:0000256" key="3">
    <source>
        <dbReference type="ARBA" id="ARBA00022531"/>
    </source>
</evidence>
<reference evidence="12 14" key="1">
    <citation type="journal article" date="2006" name="Proc. Natl. Acad. Sci. U.S.A.">
        <title>Genome analysis of the smallest free-living eukaryote Ostreococcus tauri unveils many unique features.</title>
        <authorList>
            <person name="Derelle E."/>
            <person name="Ferraz C."/>
            <person name="Rombauts S."/>
            <person name="Rouze P."/>
            <person name="Worden A.Z."/>
            <person name="Robbens S."/>
            <person name="Partensky F."/>
            <person name="Degroeve S."/>
            <person name="Echeynie S."/>
            <person name="Cooke R."/>
            <person name="Saeys Y."/>
            <person name="Wuyts J."/>
            <person name="Jabbari K."/>
            <person name="Bowler C."/>
            <person name="Panaud O."/>
            <person name="Piegu B."/>
            <person name="Ball S.G."/>
            <person name="Ral J.-P."/>
            <person name="Bouget F.-Y."/>
            <person name="Piganeau G."/>
            <person name="De Baets B."/>
            <person name="Picard A."/>
            <person name="Delseny M."/>
            <person name="Demaille J."/>
            <person name="Van de Peer Y."/>
            <person name="Moreau H."/>
        </authorList>
    </citation>
    <scope>NUCLEOTIDE SEQUENCE [LARGE SCALE GENOMIC DNA]</scope>
    <source>
        <strain evidence="12 14">OTTH0595</strain>
    </source>
</reference>
<dbReference type="InterPro" id="IPR003593">
    <property type="entry name" value="AAA+_ATPase"/>
</dbReference>
<dbReference type="InterPro" id="IPR036465">
    <property type="entry name" value="vWFA_dom_sf"/>
</dbReference>
<comment type="subcellular location">
    <subcellularLocation>
        <location evidence="9">Plastid</location>
        <location evidence="9">Chloroplast</location>
    </subcellularLocation>
</comment>
<reference evidence="12" key="2">
    <citation type="journal article" date="2014" name="BMC Genomics">
        <title>An improved genome of the model marine alga Ostreococcus tauri unfolds by assessing Illumina de novo assemblies.</title>
        <authorList>
            <person name="Blanc-Mathieu R."/>
            <person name="Verhelst B."/>
            <person name="Derelle E."/>
            <person name="Rombauts S."/>
            <person name="Bouget F.Y."/>
            <person name="Carre I."/>
            <person name="Chateau A."/>
            <person name="Eyre-Walker A."/>
            <person name="Grimsley N."/>
            <person name="Moreau H."/>
            <person name="Piegu B."/>
            <person name="Rivals E."/>
            <person name="Schackwitz W."/>
            <person name="Van de Peer Y."/>
            <person name="Piganeau G."/>
        </authorList>
    </citation>
    <scope>NUCLEOTIDE SEQUENCE</scope>
    <source>
        <strain evidence="12">RCC4221</strain>
    </source>
</reference>
<dbReference type="AlphaFoldDB" id="Q018A8"/>
<proteinExistence type="inferred from homology"/>
<dbReference type="EMBL" id="CAID01000005">
    <property type="protein sequence ID" value="CAL54267.1"/>
    <property type="molecule type" value="Genomic_DNA"/>
</dbReference>
<dbReference type="InterPro" id="IPR002035">
    <property type="entry name" value="VWF_A"/>
</dbReference>
<dbReference type="Pfam" id="PF17863">
    <property type="entry name" value="AAA_lid_2"/>
    <property type="match status" value="1"/>
</dbReference>
<dbReference type="OrthoDB" id="299997at2759"/>
<evidence type="ECO:0000313" key="13">
    <source>
        <dbReference type="EMBL" id="OUS47719.1"/>
    </source>
</evidence>